<comment type="caution">
    <text evidence="2">The sequence shown here is derived from an EMBL/GenBank/DDBJ whole genome shotgun (WGS) entry which is preliminary data.</text>
</comment>
<dbReference type="EMBL" id="BLXT01006181">
    <property type="protein sequence ID" value="GFO29617.1"/>
    <property type="molecule type" value="Genomic_DNA"/>
</dbReference>
<evidence type="ECO:0000313" key="2">
    <source>
        <dbReference type="EMBL" id="GFO29617.1"/>
    </source>
</evidence>
<proteinExistence type="predicted"/>
<accession>A0AAV4CE50</accession>
<evidence type="ECO:0000313" key="3">
    <source>
        <dbReference type="Proteomes" id="UP000735302"/>
    </source>
</evidence>
<dbReference type="AlphaFoldDB" id="A0AAV4CE50"/>
<evidence type="ECO:0000256" key="1">
    <source>
        <dbReference type="SAM" id="MobiDB-lite"/>
    </source>
</evidence>
<name>A0AAV4CE50_9GAST</name>
<gene>
    <name evidence="2" type="ORF">PoB_005612200</name>
</gene>
<feature type="region of interest" description="Disordered" evidence="1">
    <location>
        <begin position="237"/>
        <end position="275"/>
    </location>
</feature>
<evidence type="ECO:0008006" key="4">
    <source>
        <dbReference type="Google" id="ProtNLM"/>
    </source>
</evidence>
<keyword evidence="3" id="KW-1185">Reference proteome</keyword>
<dbReference type="Proteomes" id="UP000735302">
    <property type="component" value="Unassembled WGS sequence"/>
</dbReference>
<reference evidence="2 3" key="1">
    <citation type="journal article" date="2021" name="Elife">
        <title>Chloroplast acquisition without the gene transfer in kleptoplastic sea slugs, Plakobranchus ocellatus.</title>
        <authorList>
            <person name="Maeda T."/>
            <person name="Takahashi S."/>
            <person name="Yoshida T."/>
            <person name="Shimamura S."/>
            <person name="Takaki Y."/>
            <person name="Nagai Y."/>
            <person name="Toyoda A."/>
            <person name="Suzuki Y."/>
            <person name="Arimoto A."/>
            <person name="Ishii H."/>
            <person name="Satoh N."/>
            <person name="Nishiyama T."/>
            <person name="Hasebe M."/>
            <person name="Maruyama T."/>
            <person name="Minagawa J."/>
            <person name="Obokata J."/>
            <person name="Shigenobu S."/>
        </authorList>
    </citation>
    <scope>NUCLEOTIDE SEQUENCE [LARGE SCALE GENOMIC DNA]</scope>
</reference>
<protein>
    <recommendedName>
        <fullName evidence="4">FERM domain-containing protein</fullName>
    </recommendedName>
</protein>
<sequence length="275" mass="31006">MLTVFFRRSPKFAHEEIEEDEASILHAIAFVELVTYIESFRHDPETAPVFSMPNLCRLYRIHLKDLGSKFLARFKVHAEARKKRIRRYIDCFGDETSYKLVLTISSQIANSVIQKFKRGGVGVPTSMMRKLFTVGIVDHNTNSITASDSVRGTDIFLIQRREVERDGQEQLYIACQVRNGNLKNFLKDKINLSLRGFQVRQQRKPCLDPDLQICHRALPDSNSSSSPPMIVNVADTQDQLEVPGQGSGGSESIQLGVSERGQEIVDTCLDNSSSS</sequence>
<organism evidence="2 3">
    <name type="scientific">Plakobranchus ocellatus</name>
    <dbReference type="NCBI Taxonomy" id="259542"/>
    <lineage>
        <taxon>Eukaryota</taxon>
        <taxon>Metazoa</taxon>
        <taxon>Spiralia</taxon>
        <taxon>Lophotrochozoa</taxon>
        <taxon>Mollusca</taxon>
        <taxon>Gastropoda</taxon>
        <taxon>Heterobranchia</taxon>
        <taxon>Euthyneura</taxon>
        <taxon>Panpulmonata</taxon>
        <taxon>Sacoglossa</taxon>
        <taxon>Placobranchoidea</taxon>
        <taxon>Plakobranchidae</taxon>
        <taxon>Plakobranchus</taxon>
    </lineage>
</organism>